<evidence type="ECO:0000313" key="3">
    <source>
        <dbReference type="EMBL" id="KKR99926.1"/>
    </source>
</evidence>
<dbReference type="SMART" id="SM01040">
    <property type="entry name" value="Bro-N"/>
    <property type="match status" value="1"/>
</dbReference>
<dbReference type="InterPro" id="IPR003497">
    <property type="entry name" value="BRO_N_domain"/>
</dbReference>
<evidence type="ECO:0000259" key="2">
    <source>
        <dbReference type="SMART" id="SM01040"/>
    </source>
</evidence>
<feature type="compositionally biased region" description="Basic and acidic residues" evidence="1">
    <location>
        <begin position="229"/>
        <end position="241"/>
    </location>
</feature>
<dbReference type="EMBL" id="LCAV01000002">
    <property type="protein sequence ID" value="KKR99926.1"/>
    <property type="molecule type" value="Genomic_DNA"/>
</dbReference>
<proteinExistence type="predicted"/>
<protein>
    <submittedName>
        <fullName evidence="3">DNA-damage-inducible protein d</fullName>
    </submittedName>
</protein>
<feature type="domain" description="Bro-N" evidence="2">
    <location>
        <begin position="17"/>
        <end position="116"/>
    </location>
</feature>
<sequence>MKKQSQNKAITIFEGAQIRRHWDEKKELWYFAIMDVIQVLTKTDRPRKYWNDLKMKLKKEGSELSEKIGQLKMQASDGKYYLTDAADTEAMLRLIQSIPSPNAEPFKLWLARVGYERLEETADPELAINRALKTYLQKGYSPNWINQRLKSIEIRKALTDEWEKRRVKEGLEFAILTDEITKAWTGLTTREYKKLKDIKKENLRDNMTNLELVLNMLAETATTEISEKREPKNLEENKTAAREGGTVAGNARKEIEIKTEKRVVTNKNAKMLRGNNNQKLK</sequence>
<dbReference type="AlphaFoldDB" id="A0A0G0VJY8"/>
<evidence type="ECO:0000256" key="1">
    <source>
        <dbReference type="SAM" id="MobiDB-lite"/>
    </source>
</evidence>
<dbReference type="Proteomes" id="UP000034108">
    <property type="component" value="Unassembled WGS sequence"/>
</dbReference>
<organism evidence="3 4">
    <name type="scientific">Candidatus Magasanikbacteria bacterium GW2011_GWC2_41_17</name>
    <dbReference type="NCBI Taxonomy" id="1619048"/>
    <lineage>
        <taxon>Bacteria</taxon>
        <taxon>Candidatus Magasanikiibacteriota</taxon>
    </lineage>
</organism>
<gene>
    <name evidence="3" type="ORF">UU49_C0002G0040</name>
</gene>
<comment type="caution">
    <text evidence="3">The sequence shown here is derived from an EMBL/GenBank/DDBJ whole genome shotgun (WGS) entry which is preliminary data.</text>
</comment>
<accession>A0A0G0VJY8</accession>
<feature type="region of interest" description="Disordered" evidence="1">
    <location>
        <begin position="229"/>
        <end position="250"/>
    </location>
</feature>
<name>A0A0G0VJY8_9BACT</name>
<dbReference type="Pfam" id="PF02498">
    <property type="entry name" value="Bro-N"/>
    <property type="match status" value="1"/>
</dbReference>
<reference evidence="3 4" key="1">
    <citation type="journal article" date="2015" name="Nature">
        <title>rRNA introns, odd ribosomes, and small enigmatic genomes across a large radiation of phyla.</title>
        <authorList>
            <person name="Brown C.T."/>
            <person name="Hug L.A."/>
            <person name="Thomas B.C."/>
            <person name="Sharon I."/>
            <person name="Castelle C.J."/>
            <person name="Singh A."/>
            <person name="Wilkins M.J."/>
            <person name="Williams K.H."/>
            <person name="Banfield J.F."/>
        </authorList>
    </citation>
    <scope>NUCLEOTIDE SEQUENCE [LARGE SCALE GENOMIC DNA]</scope>
</reference>
<dbReference type="PATRIC" id="fig|1619048.3.peg.103"/>
<evidence type="ECO:0000313" key="4">
    <source>
        <dbReference type="Proteomes" id="UP000034108"/>
    </source>
</evidence>